<keyword evidence="4" id="KW-0808">Transferase</keyword>
<feature type="domain" description="SWIM-type" evidence="7">
    <location>
        <begin position="313"/>
        <end position="351"/>
    </location>
</feature>
<dbReference type="CDD" id="cd16664">
    <property type="entry name" value="RING-Ubox_PUB"/>
    <property type="match status" value="1"/>
</dbReference>
<dbReference type="PANTHER" id="PTHR35549">
    <property type="entry name" value="OS04G0584500 PROTEIN"/>
    <property type="match status" value="1"/>
</dbReference>
<dbReference type="AlphaFoldDB" id="A0AAN9NSA8"/>
<feature type="region of interest" description="Disordered" evidence="6">
    <location>
        <begin position="561"/>
        <end position="581"/>
    </location>
</feature>
<reference evidence="9 10" key="1">
    <citation type="submission" date="2024-01" db="EMBL/GenBank/DDBJ databases">
        <title>The genomes of 5 underutilized Papilionoideae crops provide insights into root nodulation and disease resistanc.</title>
        <authorList>
            <person name="Jiang F."/>
        </authorList>
    </citation>
    <scope>NUCLEOTIDE SEQUENCE [LARGE SCALE GENOMIC DNA]</scope>
    <source>
        <strain evidence="9">JINMINGXINNONG_FW02</strain>
        <tissue evidence="9">Leaves</tissue>
    </source>
</reference>
<keyword evidence="5" id="KW-0862">Zinc</keyword>
<dbReference type="InterPro" id="IPR045210">
    <property type="entry name" value="RING-Ubox_PUB"/>
</dbReference>
<gene>
    <name evidence="9" type="ORF">VNO80_08406</name>
</gene>
<dbReference type="InterPro" id="IPR007527">
    <property type="entry name" value="Znf_SWIM"/>
</dbReference>
<dbReference type="Gene3D" id="3.30.40.10">
    <property type="entry name" value="Zinc/RING finger domain, C3HC4 (zinc finger)"/>
    <property type="match status" value="1"/>
</dbReference>
<accession>A0AAN9NSA8</accession>
<comment type="catalytic activity">
    <reaction evidence="1">
        <text>S-ubiquitinyl-[E2 ubiquitin-conjugating enzyme]-L-cysteine + [acceptor protein]-L-lysine = [E2 ubiquitin-conjugating enzyme]-L-cysteine + N(6)-ubiquitinyl-[acceptor protein]-L-lysine.</text>
        <dbReference type="EC" id="2.3.2.27"/>
    </reaction>
</comment>
<dbReference type="InterPro" id="IPR056512">
    <property type="entry name" value="LIN_N"/>
</dbReference>
<dbReference type="InterPro" id="IPR003613">
    <property type="entry name" value="Ubox_domain"/>
</dbReference>
<feature type="region of interest" description="Disordered" evidence="6">
    <location>
        <begin position="48"/>
        <end position="79"/>
    </location>
</feature>
<evidence type="ECO:0000256" key="2">
    <source>
        <dbReference type="ARBA" id="ARBA00004906"/>
    </source>
</evidence>
<evidence type="ECO:0000313" key="9">
    <source>
        <dbReference type="EMBL" id="KAK7374963.1"/>
    </source>
</evidence>
<feature type="compositionally biased region" description="Basic and acidic residues" evidence="6">
    <location>
        <begin position="108"/>
        <end position="124"/>
    </location>
</feature>
<dbReference type="SUPFAM" id="SSF48371">
    <property type="entry name" value="ARM repeat"/>
    <property type="match status" value="1"/>
</dbReference>
<organism evidence="9 10">
    <name type="scientific">Phaseolus coccineus</name>
    <name type="common">Scarlet runner bean</name>
    <name type="synonym">Phaseolus multiflorus</name>
    <dbReference type="NCBI Taxonomy" id="3886"/>
    <lineage>
        <taxon>Eukaryota</taxon>
        <taxon>Viridiplantae</taxon>
        <taxon>Streptophyta</taxon>
        <taxon>Embryophyta</taxon>
        <taxon>Tracheophyta</taxon>
        <taxon>Spermatophyta</taxon>
        <taxon>Magnoliopsida</taxon>
        <taxon>eudicotyledons</taxon>
        <taxon>Gunneridae</taxon>
        <taxon>Pentapetalae</taxon>
        <taxon>rosids</taxon>
        <taxon>fabids</taxon>
        <taxon>Fabales</taxon>
        <taxon>Fabaceae</taxon>
        <taxon>Papilionoideae</taxon>
        <taxon>50 kb inversion clade</taxon>
        <taxon>NPAAA clade</taxon>
        <taxon>indigoferoid/millettioid clade</taxon>
        <taxon>Phaseoleae</taxon>
        <taxon>Phaseolus</taxon>
    </lineage>
</organism>
<dbReference type="SUPFAM" id="SSF57850">
    <property type="entry name" value="RING/U-box"/>
    <property type="match status" value="1"/>
</dbReference>
<feature type="region of interest" description="Disordered" evidence="6">
    <location>
        <begin position="170"/>
        <end position="202"/>
    </location>
</feature>
<dbReference type="PROSITE" id="PS50966">
    <property type="entry name" value="ZF_SWIM"/>
    <property type="match status" value="1"/>
</dbReference>
<dbReference type="InterPro" id="IPR011989">
    <property type="entry name" value="ARM-like"/>
</dbReference>
<proteinExistence type="predicted"/>
<keyword evidence="5" id="KW-0479">Metal-binding</keyword>
<dbReference type="EMBL" id="JAYMYR010000003">
    <property type="protein sequence ID" value="KAK7374963.1"/>
    <property type="molecule type" value="Genomic_DNA"/>
</dbReference>
<dbReference type="InterPro" id="IPR016024">
    <property type="entry name" value="ARM-type_fold"/>
</dbReference>
<dbReference type="SMART" id="SM00504">
    <property type="entry name" value="Ubox"/>
    <property type="match status" value="1"/>
</dbReference>
<keyword evidence="5" id="KW-0863">Zinc-finger</keyword>
<evidence type="ECO:0000259" key="7">
    <source>
        <dbReference type="PROSITE" id="PS50966"/>
    </source>
</evidence>
<feature type="compositionally biased region" description="Polar residues" evidence="6">
    <location>
        <begin position="60"/>
        <end position="70"/>
    </location>
</feature>
<evidence type="ECO:0000256" key="4">
    <source>
        <dbReference type="ARBA" id="ARBA00022679"/>
    </source>
</evidence>
<dbReference type="PANTHER" id="PTHR35549:SF1">
    <property type="entry name" value="OS04G0584500 PROTEIN"/>
    <property type="match status" value="1"/>
</dbReference>
<dbReference type="EC" id="2.3.2.27" evidence="3"/>
<feature type="domain" description="U-box" evidence="8">
    <location>
        <begin position="627"/>
        <end position="702"/>
    </location>
</feature>
<sequence length="1087" mass="122674">MASSLEELLAEEGFKGIRRVQRSRSSFHYGASSEPLYSLEGRFCASSERIRPQRQKSDVSRYQITSGQLKTDTHTAKNRRSRDNIILREEVDERLKIEAVKNSSSHTDSGEEVHTKSSEYMPRDEITELNEQEASRVEDTYSNEVAAKGGKEKNLHELVEDKIWREKPVKDAKVQSRSSSINMRRYSSETGKKMNPRKESFTTSNSKSFEYISRNKNSNLEVQVASSLALDEVAIQAVVSILNGYIKCFPKDEDFRSTLHHRCFSSLNFLELKEEKITQTKVIRSLEQAVEAIEQSVGEPVSAMYLKRTTMQLSIITGLSLNDLKYECTCRIPNYKLSACAHLYLSVVYMMQKKNKVSAKHLLQVFCDSPFQARTILLPELWEHLFSPQFSHLKAWYEKEEEVLVDTPNKTRRLKLLQEVYNEHLDSGTHIFAVYYKDWLTEGVESPTIPSIGIPSVSLTGSQEGSSLGHSFESASSIDPFSPQPMVSKKLYDSMFGSFRRPGVYQVKDVKDDGNQDNCVKGSYGSTFVKQTLTYESETVNFTDQDIEGFSQGVAIDTFKPPKENSMAAAEESQKRNVSDDINNSFSMQTNLNNHMVDALPYEKANELDLKKPNKTSYALQGSDFPSIPQEFICSLTGNLFEEPVTLETGQTFERKAIKAWFEKGNRTCPVTGNALECVAMPFTNLILKRLIDNWRSERFDYLLDLASQRVENSEELKLKKGDEAAVFKLESHFSSLKEEEKSTYVKHLISLGVLPFFFRRFEQGNVEEKSLVVSLLLSCIQVDSGCLYTIARSVNRKCLLELISSKEATPTTNAILFLTELLSMKRRKDVTSFISGLAGEKVFSIMHILLLYLKSSSPFEKPLIAVLLLHFDLLVEPQKFSAYREVAVNAIAEALDSSLNNEKAREKCCRALLILCGHFSSTGKIPTKTSILKQAGYNHDSVEVKPHGHQKEGQQSEVTISLEDEDKRVEELLKKLLESLIGDGEGPFLKSISRCLDSKHLDLVRACLITVTWLSSSLSTLFGAGFPLPTFSSIISQLKGILEDGELELKALASLSLLNFSKISECKTLMKTMAEDVAPFFMDLLR</sequence>
<dbReference type="PROSITE" id="PS51698">
    <property type="entry name" value="U_BOX"/>
    <property type="match status" value="1"/>
</dbReference>
<comment type="caution">
    <text evidence="9">The sequence shown here is derived from an EMBL/GenBank/DDBJ whole genome shotgun (WGS) entry which is preliminary data.</text>
</comment>
<dbReference type="Proteomes" id="UP001374584">
    <property type="component" value="Unassembled WGS sequence"/>
</dbReference>
<dbReference type="GO" id="GO:0016567">
    <property type="term" value="P:protein ubiquitination"/>
    <property type="evidence" value="ECO:0007669"/>
    <property type="project" value="InterPro"/>
</dbReference>
<protein>
    <recommendedName>
        <fullName evidence="3">RING-type E3 ubiquitin transferase</fullName>
        <ecNumber evidence="3">2.3.2.27</ecNumber>
    </recommendedName>
</protein>
<dbReference type="Pfam" id="PF23568">
    <property type="entry name" value="ARM_LIN"/>
    <property type="match status" value="1"/>
</dbReference>
<dbReference type="GO" id="GO:0008270">
    <property type="term" value="F:zinc ion binding"/>
    <property type="evidence" value="ECO:0007669"/>
    <property type="project" value="UniProtKB-KW"/>
</dbReference>
<dbReference type="Pfam" id="PF04564">
    <property type="entry name" value="U-box"/>
    <property type="match status" value="1"/>
</dbReference>
<evidence type="ECO:0000313" key="10">
    <source>
        <dbReference type="Proteomes" id="UP001374584"/>
    </source>
</evidence>
<evidence type="ECO:0000259" key="8">
    <source>
        <dbReference type="PROSITE" id="PS51698"/>
    </source>
</evidence>
<evidence type="ECO:0000256" key="3">
    <source>
        <dbReference type="ARBA" id="ARBA00012483"/>
    </source>
</evidence>
<dbReference type="GO" id="GO:0061630">
    <property type="term" value="F:ubiquitin protein ligase activity"/>
    <property type="evidence" value="ECO:0007669"/>
    <property type="project" value="UniProtKB-EC"/>
</dbReference>
<evidence type="ECO:0000256" key="5">
    <source>
        <dbReference type="PROSITE-ProRule" id="PRU00325"/>
    </source>
</evidence>
<comment type="pathway">
    <text evidence="2">Protein modification; protein ubiquitination.</text>
</comment>
<feature type="compositionally biased region" description="Basic and acidic residues" evidence="6">
    <location>
        <begin position="48"/>
        <end position="59"/>
    </location>
</feature>
<evidence type="ECO:0000256" key="6">
    <source>
        <dbReference type="SAM" id="MobiDB-lite"/>
    </source>
</evidence>
<feature type="compositionally biased region" description="Basic and acidic residues" evidence="6">
    <location>
        <begin position="186"/>
        <end position="200"/>
    </location>
</feature>
<keyword evidence="10" id="KW-1185">Reference proteome</keyword>
<dbReference type="Gene3D" id="1.25.10.10">
    <property type="entry name" value="Leucine-rich Repeat Variant"/>
    <property type="match status" value="1"/>
</dbReference>
<name>A0AAN9NSA8_PHACN</name>
<evidence type="ECO:0000256" key="1">
    <source>
        <dbReference type="ARBA" id="ARBA00000900"/>
    </source>
</evidence>
<dbReference type="Pfam" id="PF23628">
    <property type="entry name" value="ARM_LIN_C"/>
    <property type="match status" value="1"/>
</dbReference>
<dbReference type="InterPro" id="IPR013083">
    <property type="entry name" value="Znf_RING/FYVE/PHD"/>
</dbReference>
<dbReference type="InterPro" id="IPR055566">
    <property type="entry name" value="ARM_LIN"/>
</dbReference>
<feature type="region of interest" description="Disordered" evidence="6">
    <location>
        <begin position="100"/>
        <end position="124"/>
    </location>
</feature>